<name>A0A1A3N3V9_MYCAS</name>
<evidence type="ECO:0008006" key="3">
    <source>
        <dbReference type="Google" id="ProtNLM"/>
    </source>
</evidence>
<dbReference type="EMBL" id="LZLQ01000090">
    <property type="protein sequence ID" value="OBK15057.1"/>
    <property type="molecule type" value="Genomic_DNA"/>
</dbReference>
<accession>A0A1A3N3V9</accession>
<sequence>MKRLPYIDEHAISIHAPAPAVWSALLRRMCRNPQDPSTVPFGFVLDEATEPHRLALRGRHLFAVYRLVFELDPDVDGVRLRALTFAAFPGLHGKFYRALVIGTGAHRVVVRRMLRRIAALADRREPAVP</sequence>
<comment type="caution">
    <text evidence="1">The sequence shown here is derived from an EMBL/GenBank/DDBJ whole genome shotgun (WGS) entry which is preliminary data.</text>
</comment>
<protein>
    <recommendedName>
        <fullName evidence="3">Polyketide cyclase / dehydrase and lipid transport</fullName>
    </recommendedName>
</protein>
<keyword evidence="2" id="KW-1185">Reference proteome</keyword>
<proteinExistence type="predicted"/>
<dbReference type="Proteomes" id="UP000093629">
    <property type="component" value="Unassembled WGS sequence"/>
</dbReference>
<dbReference type="RefSeq" id="WP_065159216.1">
    <property type="nucleotide sequence ID" value="NZ_LZLQ01000090.1"/>
</dbReference>
<dbReference type="OrthoDB" id="164904at2"/>
<gene>
    <name evidence="1" type="ORF">A5636_06650</name>
</gene>
<dbReference type="AlphaFoldDB" id="A0A1A3N3V9"/>
<evidence type="ECO:0000313" key="2">
    <source>
        <dbReference type="Proteomes" id="UP000093629"/>
    </source>
</evidence>
<reference evidence="2" key="1">
    <citation type="submission" date="2016-06" db="EMBL/GenBank/DDBJ databases">
        <authorList>
            <person name="Sutton G."/>
            <person name="Brinkac L."/>
            <person name="Sanka R."/>
            <person name="Adams M."/>
            <person name="Lau E."/>
            <person name="Garcia-Basteiro A."/>
            <person name="Lopez-Varela E."/>
            <person name="Palencia S."/>
        </authorList>
    </citation>
    <scope>NUCLEOTIDE SEQUENCE [LARGE SCALE GENOMIC DNA]</scope>
    <source>
        <strain evidence="2">1245139.5</strain>
    </source>
</reference>
<organism evidence="1 2">
    <name type="scientific">Mycobacterium asiaticum</name>
    <dbReference type="NCBI Taxonomy" id="1790"/>
    <lineage>
        <taxon>Bacteria</taxon>
        <taxon>Bacillati</taxon>
        <taxon>Actinomycetota</taxon>
        <taxon>Actinomycetes</taxon>
        <taxon>Mycobacteriales</taxon>
        <taxon>Mycobacteriaceae</taxon>
        <taxon>Mycobacterium</taxon>
    </lineage>
</organism>
<evidence type="ECO:0000313" key="1">
    <source>
        <dbReference type="EMBL" id="OBK15057.1"/>
    </source>
</evidence>
<dbReference type="SUPFAM" id="SSF55961">
    <property type="entry name" value="Bet v1-like"/>
    <property type="match status" value="1"/>
</dbReference>